<gene>
    <name evidence="5" type="ORF">OBE_01453</name>
</gene>
<dbReference type="SUPFAM" id="SSF51445">
    <property type="entry name" value="(Trans)glycosidases"/>
    <property type="match status" value="1"/>
</dbReference>
<comment type="caution">
    <text evidence="5">The sequence shown here is derived from an EMBL/GenBank/DDBJ whole genome shotgun (WGS) entry which is preliminary data.</text>
</comment>
<accession>K1U5E5</accession>
<protein>
    <submittedName>
        <fullName evidence="5">Glucan endo-1,6-beta-glucosidase</fullName>
    </submittedName>
</protein>
<evidence type="ECO:0000313" key="5">
    <source>
        <dbReference type="EMBL" id="EKC75244.1"/>
    </source>
</evidence>
<comment type="similarity">
    <text evidence="1">Belongs to the glycosyl hydrolase 30 family.</text>
</comment>
<sequence>MSKRIIAGALAGAVLASTMAPMGVYADSPEVNIWVSKVNATDSGMEKGLEKQTPVHFGSGDSASTNNLIVVDENNTYQTVDGFGASITEASAHLYQTNLDDSAKAAAMQALFDKESGIGLSMLRQTIGASDHCVAPYNFAPDEQDDSLPNWDFSHELIEIMPTVQDALAVETGRITVMASCWSPPGWMKENGSVLGMYQNQKGTLRADKYQAYANYITKFIQEYASRGIDIYAVTPNNE</sequence>
<dbReference type="PANTHER" id="PTHR11069:SF38">
    <property type="entry name" value="GLUCURONOXYLANASE XYNC"/>
    <property type="match status" value="1"/>
</dbReference>
<evidence type="ECO:0000259" key="4">
    <source>
        <dbReference type="Pfam" id="PF02055"/>
    </source>
</evidence>
<keyword evidence="2" id="KW-0732">Signal</keyword>
<feature type="domain" description="Glycosyl hydrolase family 30 TIM-barrel" evidence="4">
    <location>
        <begin position="80"/>
        <end position="239"/>
    </location>
</feature>
<evidence type="ECO:0000256" key="2">
    <source>
        <dbReference type="ARBA" id="ARBA00022729"/>
    </source>
</evidence>
<evidence type="ECO:0000256" key="1">
    <source>
        <dbReference type="ARBA" id="ARBA00005382"/>
    </source>
</evidence>
<keyword evidence="3" id="KW-0378">Hydrolase</keyword>
<dbReference type="InterPro" id="IPR017853">
    <property type="entry name" value="GH"/>
</dbReference>
<dbReference type="GO" id="GO:0006665">
    <property type="term" value="P:sphingolipid metabolic process"/>
    <property type="evidence" value="ECO:0007669"/>
    <property type="project" value="InterPro"/>
</dbReference>
<dbReference type="EMBL" id="AJWZ01000966">
    <property type="protein sequence ID" value="EKC75244.1"/>
    <property type="molecule type" value="Genomic_DNA"/>
</dbReference>
<dbReference type="Pfam" id="PF02055">
    <property type="entry name" value="Glyco_hydro_30"/>
    <property type="match status" value="1"/>
</dbReference>
<dbReference type="GO" id="GO:0004348">
    <property type="term" value="F:glucosylceramidase activity"/>
    <property type="evidence" value="ECO:0007669"/>
    <property type="project" value="InterPro"/>
</dbReference>
<proteinExistence type="inferred from homology"/>
<dbReference type="GO" id="GO:0016020">
    <property type="term" value="C:membrane"/>
    <property type="evidence" value="ECO:0007669"/>
    <property type="project" value="GOC"/>
</dbReference>
<dbReference type="PANTHER" id="PTHR11069">
    <property type="entry name" value="GLUCOSYLCERAMIDASE"/>
    <property type="match status" value="1"/>
</dbReference>
<dbReference type="PRINTS" id="PR00843">
    <property type="entry name" value="GLHYDRLASE30"/>
</dbReference>
<dbReference type="InterPro" id="IPR001139">
    <property type="entry name" value="Glyco_hydro_30"/>
</dbReference>
<dbReference type="AlphaFoldDB" id="K1U5E5"/>
<name>K1U5E5_9ZZZZ</name>
<organism evidence="5">
    <name type="scientific">human gut metagenome</name>
    <dbReference type="NCBI Taxonomy" id="408170"/>
    <lineage>
        <taxon>unclassified sequences</taxon>
        <taxon>metagenomes</taxon>
        <taxon>organismal metagenomes</taxon>
    </lineage>
</organism>
<dbReference type="Gene3D" id="3.20.20.80">
    <property type="entry name" value="Glycosidases"/>
    <property type="match status" value="1"/>
</dbReference>
<dbReference type="InterPro" id="IPR033453">
    <property type="entry name" value="Glyco_hydro_30_TIM-barrel"/>
</dbReference>
<reference evidence="5" key="1">
    <citation type="journal article" date="2013" name="Environ. Microbiol.">
        <title>Microbiota from the distal guts of lean and obese adolescents exhibit partial functional redundancy besides clear differences in community structure.</title>
        <authorList>
            <person name="Ferrer M."/>
            <person name="Ruiz A."/>
            <person name="Lanza F."/>
            <person name="Haange S.B."/>
            <person name="Oberbach A."/>
            <person name="Till H."/>
            <person name="Bargiela R."/>
            <person name="Campoy C."/>
            <person name="Segura M.T."/>
            <person name="Richter M."/>
            <person name="von Bergen M."/>
            <person name="Seifert J."/>
            <person name="Suarez A."/>
        </authorList>
    </citation>
    <scope>NUCLEOTIDE SEQUENCE</scope>
</reference>
<feature type="non-terminal residue" evidence="5">
    <location>
        <position position="239"/>
    </location>
</feature>
<evidence type="ECO:0000256" key="3">
    <source>
        <dbReference type="ARBA" id="ARBA00022801"/>
    </source>
</evidence>